<keyword evidence="2" id="KW-0812">Transmembrane</keyword>
<feature type="region of interest" description="Disordered" evidence="1">
    <location>
        <begin position="1"/>
        <end position="36"/>
    </location>
</feature>
<keyword evidence="2" id="KW-0472">Membrane</keyword>
<feature type="transmembrane region" description="Helical" evidence="2">
    <location>
        <begin position="118"/>
        <end position="140"/>
    </location>
</feature>
<gene>
    <name evidence="3" type="primary">ORF159155</name>
</gene>
<evidence type="ECO:0000256" key="2">
    <source>
        <dbReference type="SAM" id="Phobius"/>
    </source>
</evidence>
<proteinExistence type="predicted"/>
<reference evidence="3" key="1">
    <citation type="submission" date="2014-12" db="EMBL/GenBank/DDBJ databases">
        <title>Insight into the proteome of Arion vulgaris.</title>
        <authorList>
            <person name="Aradska J."/>
            <person name="Bulat T."/>
            <person name="Smidak R."/>
            <person name="Sarate P."/>
            <person name="Gangsoo J."/>
            <person name="Sialana F."/>
            <person name="Bilban M."/>
            <person name="Lubec G."/>
        </authorList>
    </citation>
    <scope>NUCLEOTIDE SEQUENCE</scope>
    <source>
        <tissue evidence="3">Skin</tissue>
    </source>
</reference>
<dbReference type="EMBL" id="HACG01040560">
    <property type="protein sequence ID" value="CEK87425.1"/>
    <property type="molecule type" value="Transcribed_RNA"/>
</dbReference>
<evidence type="ECO:0000256" key="1">
    <source>
        <dbReference type="SAM" id="MobiDB-lite"/>
    </source>
</evidence>
<feature type="compositionally biased region" description="Low complexity" evidence="1">
    <location>
        <begin position="1"/>
        <end position="21"/>
    </location>
</feature>
<sequence length="205" mass="22250">GGVATTTKGVTTTTGGVTTTTEEVRRSEQSTSSVTSTISTTRKLVTMAVSSERTQSSTQPWEMNTTIHLTWETSTANSSVTSSILKSTISPDNVTDRRNATAKKITGTDTSRSLSATAIGLIVACIAFLIVVAIILAVLFRRRYKYIFKHCKLIEDKNPADFYKIAFPGRDEDVVTFDTGIENPTYDYLHDTMNNTASDVDGATT</sequence>
<organism evidence="3">
    <name type="scientific">Arion vulgaris</name>
    <dbReference type="NCBI Taxonomy" id="1028688"/>
    <lineage>
        <taxon>Eukaryota</taxon>
        <taxon>Metazoa</taxon>
        <taxon>Spiralia</taxon>
        <taxon>Lophotrochozoa</taxon>
        <taxon>Mollusca</taxon>
        <taxon>Gastropoda</taxon>
        <taxon>Heterobranchia</taxon>
        <taxon>Euthyneura</taxon>
        <taxon>Panpulmonata</taxon>
        <taxon>Eupulmonata</taxon>
        <taxon>Stylommatophora</taxon>
        <taxon>Helicina</taxon>
        <taxon>Arionoidea</taxon>
        <taxon>Arionidae</taxon>
        <taxon>Arion</taxon>
    </lineage>
</organism>
<name>A0A0B7B5Q9_9EUPU</name>
<evidence type="ECO:0000313" key="3">
    <source>
        <dbReference type="EMBL" id="CEK87425.1"/>
    </source>
</evidence>
<keyword evidence="2" id="KW-1133">Transmembrane helix</keyword>
<feature type="non-terminal residue" evidence="3">
    <location>
        <position position="1"/>
    </location>
</feature>
<protein>
    <submittedName>
        <fullName evidence="3">Uncharacterized protein</fullName>
    </submittedName>
</protein>
<accession>A0A0B7B5Q9</accession>
<dbReference type="AlphaFoldDB" id="A0A0B7B5Q9"/>